<accession>A0ABS6S3P4</accession>
<comment type="caution">
    <text evidence="2">The sequence shown here is derived from an EMBL/GenBank/DDBJ whole genome shotgun (WGS) entry which is preliminary data.</text>
</comment>
<feature type="non-terminal residue" evidence="2">
    <location>
        <position position="463"/>
    </location>
</feature>
<dbReference type="Proteomes" id="UP001196980">
    <property type="component" value="Unassembled WGS sequence"/>
</dbReference>
<gene>
    <name evidence="2" type="ORF">HWQ67_17935</name>
</gene>
<name>A0ABS6S3P4_9BACT</name>
<evidence type="ECO:0000313" key="3">
    <source>
        <dbReference type="Proteomes" id="UP001196980"/>
    </source>
</evidence>
<sequence length="463" mass="51453">MDRSSKQNDKSKFQIEEPPTLLEGQTQGVGDITQAQQIVEEVRKPKFQLTIPDMAIFDTAPKPLIEEAPVVYEEAIGDQGFLSQYAKAHAEPYAKTFGELKSDVKQAWTSTGQFVQGVSNLLVGDWLGNPERIHEAFASGSKDKILQALDGMAYDLTFQLADLAMGKTALISKTALQNYRAAVAGQNAINPRQIAKQVNQIVPGALSSKVHSMWEVLTSPVARGADAVLHKRFLPSTEGSKSIAEVFQPAVERLESTGLDVPFRRTSALKAVASEKGKELGQKLANMPLRSRYEVYKYLRGLPANAPEKKLMEDWKHSFATGNMEREFVHSFRKTLKSKMKDEFLLGEEQFFRLPAAENFIRTLDQSLSGPFDAKKVQKALKGAIQDVNTPNELKFLARDLYNLPHSTPMAVANASKDASVTFLTNNLKRMGVVQDTLPQGAKLGDDWWISKFPHLKDSYVPR</sequence>
<dbReference type="EMBL" id="JABXWD010000603">
    <property type="protein sequence ID" value="MBV6343456.1"/>
    <property type="molecule type" value="Genomic_DNA"/>
</dbReference>
<feature type="compositionally biased region" description="Basic and acidic residues" evidence="1">
    <location>
        <begin position="1"/>
        <end position="15"/>
    </location>
</feature>
<feature type="region of interest" description="Disordered" evidence="1">
    <location>
        <begin position="1"/>
        <end position="29"/>
    </location>
</feature>
<evidence type="ECO:0000256" key="1">
    <source>
        <dbReference type="SAM" id="MobiDB-lite"/>
    </source>
</evidence>
<reference evidence="2 3" key="1">
    <citation type="journal article" date="2020" name="J Geophys Res Biogeosci">
        <title>Magnetotaxis as an Adaptation to Enable Bacterial Shuttling of Microbial Sulfur and Sulfur Cycling Across Aquatic Oxic#Anoxic Interfaces.</title>
        <authorList>
            <person name="Li J."/>
            <person name="Liu P."/>
            <person name="Wang J."/>
            <person name="Roberts A.P."/>
            <person name="Pan Y."/>
        </authorList>
    </citation>
    <scope>NUCLEOTIDE SEQUENCE [LARGE SCALE GENOMIC DNA]</scope>
    <source>
        <strain evidence="2 3">MYR-1_YQ</strain>
    </source>
</reference>
<organism evidence="2 3">
    <name type="scientific">Candidatus Magnetobacterium casense</name>
    <dbReference type="NCBI Taxonomy" id="1455061"/>
    <lineage>
        <taxon>Bacteria</taxon>
        <taxon>Pseudomonadati</taxon>
        <taxon>Nitrospirota</taxon>
        <taxon>Thermodesulfovibrionia</taxon>
        <taxon>Thermodesulfovibrionales</taxon>
        <taxon>Candidatus Magnetobacteriaceae</taxon>
        <taxon>Candidatus Magnetobacterium</taxon>
    </lineage>
</organism>
<dbReference type="RefSeq" id="WP_218254072.1">
    <property type="nucleotide sequence ID" value="NZ_JABXWD010000603.1"/>
</dbReference>
<proteinExistence type="predicted"/>
<evidence type="ECO:0000313" key="2">
    <source>
        <dbReference type="EMBL" id="MBV6343456.1"/>
    </source>
</evidence>
<protein>
    <submittedName>
        <fullName evidence="2">Uncharacterized protein</fullName>
    </submittedName>
</protein>
<keyword evidence="3" id="KW-1185">Reference proteome</keyword>